<keyword evidence="8" id="KW-0808">Transferase</keyword>
<dbReference type="EnsemblPlants" id="EMT03917">
    <property type="protein sequence ID" value="EMT03917"/>
    <property type="gene ID" value="F775_19434"/>
</dbReference>
<keyword evidence="8" id="KW-0418">Kinase</keyword>
<feature type="domain" description="Protein kinase" evidence="14">
    <location>
        <begin position="172"/>
        <end position="469"/>
    </location>
</feature>
<dbReference type="EC" id="2.7.11.1" evidence="2"/>
<dbReference type="GO" id="GO:0004674">
    <property type="term" value="F:protein serine/threonine kinase activity"/>
    <property type="evidence" value="ECO:0007669"/>
    <property type="project" value="UniProtKB-KW"/>
</dbReference>
<dbReference type="AlphaFoldDB" id="M8BLM9"/>
<evidence type="ECO:0000256" key="4">
    <source>
        <dbReference type="ARBA" id="ARBA00022553"/>
    </source>
</evidence>
<dbReference type="Gene3D" id="3.80.10.10">
    <property type="entry name" value="Ribonuclease Inhibitor"/>
    <property type="match status" value="1"/>
</dbReference>
<dbReference type="InterPro" id="IPR000719">
    <property type="entry name" value="Prot_kinase_dom"/>
</dbReference>
<dbReference type="GO" id="GO:0016020">
    <property type="term" value="C:membrane"/>
    <property type="evidence" value="ECO:0007669"/>
    <property type="project" value="UniProtKB-SubCell"/>
</dbReference>
<dbReference type="InterPro" id="IPR008271">
    <property type="entry name" value="Ser/Thr_kinase_AS"/>
</dbReference>
<protein>
    <recommendedName>
        <fullName evidence="2">non-specific serine/threonine protein kinase</fullName>
        <ecNumber evidence="2">2.7.11.1</ecNumber>
    </recommendedName>
</protein>
<evidence type="ECO:0000256" key="6">
    <source>
        <dbReference type="ARBA" id="ARBA00022692"/>
    </source>
</evidence>
<dbReference type="FunFam" id="1.10.510.10:FF:000146">
    <property type="entry name" value="LRR receptor-like serine/threonine-protein kinase IOS1"/>
    <property type="match status" value="1"/>
</dbReference>
<dbReference type="InterPro" id="IPR032675">
    <property type="entry name" value="LRR_dom_sf"/>
</dbReference>
<proteinExistence type="predicted"/>
<comment type="subcellular location">
    <subcellularLocation>
        <location evidence="1">Membrane</location>
        <topology evidence="1">Single-pass membrane protein</topology>
    </subcellularLocation>
</comment>
<dbReference type="PROSITE" id="PS00108">
    <property type="entry name" value="PROTEIN_KINASE_ST"/>
    <property type="match status" value="1"/>
</dbReference>
<dbReference type="InterPro" id="IPR024788">
    <property type="entry name" value="Malectin-like_Carb-bd_dom"/>
</dbReference>
<evidence type="ECO:0000256" key="10">
    <source>
        <dbReference type="ARBA" id="ARBA00023136"/>
    </source>
</evidence>
<keyword evidence="9" id="KW-1133">Transmembrane helix</keyword>
<dbReference type="ExpressionAtlas" id="M8BLM9">
    <property type="expression patterns" value="baseline"/>
</dbReference>
<evidence type="ECO:0000256" key="8">
    <source>
        <dbReference type="ARBA" id="ARBA00022777"/>
    </source>
</evidence>
<evidence type="ECO:0000256" key="13">
    <source>
        <dbReference type="ARBA" id="ARBA00048679"/>
    </source>
</evidence>
<evidence type="ECO:0000256" key="5">
    <source>
        <dbReference type="ARBA" id="ARBA00022614"/>
    </source>
</evidence>
<dbReference type="GO" id="GO:0005524">
    <property type="term" value="F:ATP binding"/>
    <property type="evidence" value="ECO:0007669"/>
    <property type="project" value="InterPro"/>
</dbReference>
<keyword evidence="11" id="KW-0675">Receptor</keyword>
<reference evidence="15" key="1">
    <citation type="submission" date="2015-06" db="UniProtKB">
        <authorList>
            <consortium name="EnsemblPlants"/>
        </authorList>
    </citation>
    <scope>IDENTIFICATION</scope>
</reference>
<evidence type="ECO:0000256" key="1">
    <source>
        <dbReference type="ARBA" id="ARBA00004167"/>
    </source>
</evidence>
<dbReference type="Pfam" id="PF07714">
    <property type="entry name" value="PK_Tyr_Ser-Thr"/>
    <property type="match status" value="1"/>
</dbReference>
<keyword evidence="5" id="KW-0433">Leucine-rich repeat</keyword>
<evidence type="ECO:0000256" key="11">
    <source>
        <dbReference type="ARBA" id="ARBA00023170"/>
    </source>
</evidence>
<dbReference type="SUPFAM" id="SSF52058">
    <property type="entry name" value="L domain-like"/>
    <property type="match status" value="1"/>
</dbReference>
<dbReference type="SMART" id="SM00220">
    <property type="entry name" value="S_TKc"/>
    <property type="match status" value="1"/>
</dbReference>
<evidence type="ECO:0000256" key="7">
    <source>
        <dbReference type="ARBA" id="ARBA00022737"/>
    </source>
</evidence>
<keyword evidence="10" id="KW-0472">Membrane</keyword>
<dbReference type="Pfam" id="PF12819">
    <property type="entry name" value="Malectin_like"/>
    <property type="match status" value="1"/>
</dbReference>
<keyword evidence="4" id="KW-0597">Phosphoprotein</keyword>
<organism evidence="15">
    <name type="scientific">Aegilops tauschii</name>
    <name type="common">Tausch's goatgrass</name>
    <name type="synonym">Aegilops squarrosa</name>
    <dbReference type="NCBI Taxonomy" id="37682"/>
    <lineage>
        <taxon>Eukaryota</taxon>
        <taxon>Viridiplantae</taxon>
        <taxon>Streptophyta</taxon>
        <taxon>Embryophyta</taxon>
        <taxon>Tracheophyta</taxon>
        <taxon>Spermatophyta</taxon>
        <taxon>Magnoliopsida</taxon>
        <taxon>Liliopsida</taxon>
        <taxon>Poales</taxon>
        <taxon>Poaceae</taxon>
        <taxon>BOP clade</taxon>
        <taxon>Pooideae</taxon>
        <taxon>Triticodae</taxon>
        <taxon>Triticeae</taxon>
        <taxon>Triticinae</taxon>
        <taxon>Aegilops</taxon>
    </lineage>
</organism>
<evidence type="ECO:0000259" key="14">
    <source>
        <dbReference type="PROSITE" id="PS50011"/>
    </source>
</evidence>
<dbReference type="PANTHER" id="PTHR45631:SF165">
    <property type="entry name" value="PROTEIN KINASE DOMAIN-CONTAINING PROTEIN"/>
    <property type="match status" value="1"/>
</dbReference>
<dbReference type="SUPFAM" id="SSF56112">
    <property type="entry name" value="Protein kinase-like (PK-like)"/>
    <property type="match status" value="1"/>
</dbReference>
<evidence type="ECO:0000256" key="12">
    <source>
        <dbReference type="ARBA" id="ARBA00047899"/>
    </source>
</evidence>
<evidence type="ECO:0000256" key="2">
    <source>
        <dbReference type="ARBA" id="ARBA00012513"/>
    </source>
</evidence>
<comment type="catalytic activity">
    <reaction evidence="13">
        <text>L-seryl-[protein] + ATP = O-phospho-L-seryl-[protein] + ADP + H(+)</text>
        <dbReference type="Rhea" id="RHEA:17989"/>
        <dbReference type="Rhea" id="RHEA-COMP:9863"/>
        <dbReference type="Rhea" id="RHEA-COMP:11604"/>
        <dbReference type="ChEBI" id="CHEBI:15378"/>
        <dbReference type="ChEBI" id="CHEBI:29999"/>
        <dbReference type="ChEBI" id="CHEBI:30616"/>
        <dbReference type="ChEBI" id="CHEBI:83421"/>
        <dbReference type="ChEBI" id="CHEBI:456216"/>
        <dbReference type="EC" id="2.7.11.1"/>
    </reaction>
</comment>
<evidence type="ECO:0000256" key="9">
    <source>
        <dbReference type="ARBA" id="ARBA00022989"/>
    </source>
</evidence>
<dbReference type="PANTHER" id="PTHR45631">
    <property type="entry name" value="OS07G0107800 PROTEIN-RELATED"/>
    <property type="match status" value="1"/>
</dbReference>
<keyword evidence="7" id="KW-0677">Repeat</keyword>
<comment type="catalytic activity">
    <reaction evidence="12">
        <text>L-threonyl-[protein] + ATP = O-phospho-L-threonyl-[protein] + ADP + H(+)</text>
        <dbReference type="Rhea" id="RHEA:46608"/>
        <dbReference type="Rhea" id="RHEA-COMP:11060"/>
        <dbReference type="Rhea" id="RHEA-COMP:11605"/>
        <dbReference type="ChEBI" id="CHEBI:15378"/>
        <dbReference type="ChEBI" id="CHEBI:30013"/>
        <dbReference type="ChEBI" id="CHEBI:30616"/>
        <dbReference type="ChEBI" id="CHEBI:61977"/>
        <dbReference type="ChEBI" id="CHEBI:456216"/>
        <dbReference type="EC" id="2.7.11.1"/>
    </reaction>
</comment>
<dbReference type="InterPro" id="IPR011009">
    <property type="entry name" value="Kinase-like_dom_sf"/>
</dbReference>
<keyword evidence="6" id="KW-0812">Transmembrane</keyword>
<dbReference type="Gene3D" id="3.30.200.20">
    <property type="entry name" value="Phosphorylase Kinase, domain 1"/>
    <property type="match status" value="1"/>
</dbReference>
<keyword evidence="3" id="KW-0723">Serine/threonine-protein kinase</keyword>
<dbReference type="PROSITE" id="PS50011">
    <property type="entry name" value="PROTEIN_KINASE_DOM"/>
    <property type="match status" value="1"/>
</dbReference>
<accession>M8BLM9</accession>
<dbReference type="InterPro" id="IPR001611">
    <property type="entry name" value="Leu-rich_rpt"/>
</dbReference>
<name>M8BLM9_AEGTA</name>
<evidence type="ECO:0000313" key="15">
    <source>
        <dbReference type="EnsemblPlants" id="EMT03917"/>
    </source>
</evidence>
<sequence>MHLAELQVIPSNAVRQINIILNGKPWYTSGFAPDYISSGAAYTNNLYWQSRYNLSIVATTNSTLPPILNAVEIFSVIPTTNLNTASQDVSTIEAIKGKYQVKKNWMGDPCMPKNFAWKGLSCSYAISSPPTVIGLNLSSSGLSGNLSSSFANLKGLRYLDLTDNQLSGSIPPRLVKRTQDGSLTLRYGNNPNLCSNGNYCQPPEKKTGSMVVVYVVVPIVTITVILLLSVLLICMRRRQGSDLGKIHHKNIVSLIGYYKDMECMALVYEYMSEGALDEHLSGKENNMITLTWRQRLRIALESAQGLEYLHKGCNPPLVHRDVKTSNILLNENLEAKIADFGLLKAFNSNTDTHVSTARVVGTLGYDPEYHATFHLTNKSDVFSFGVVLLEIVTGQQHILNDPEPTSIAQWVRQRLTHGNNEDVVDARMCGNHNVTSVWEVADTALKCTAQKAGQRPMMSDVVVVLHECLLLEVAHDNFNAVFYMTESRSNINGCGQYDIDTSTDESQSNTASELEHLGSIPIMSTGPAIR</sequence>
<dbReference type="Pfam" id="PF00560">
    <property type="entry name" value="LRR_1"/>
    <property type="match status" value="1"/>
</dbReference>
<dbReference type="Gene3D" id="1.10.510.10">
    <property type="entry name" value="Transferase(Phosphotransferase) domain 1"/>
    <property type="match status" value="1"/>
</dbReference>
<evidence type="ECO:0000256" key="3">
    <source>
        <dbReference type="ARBA" id="ARBA00022527"/>
    </source>
</evidence>
<dbReference type="InterPro" id="IPR001245">
    <property type="entry name" value="Ser-Thr/Tyr_kinase_cat_dom"/>
</dbReference>